<accession>A0LD70</accession>
<keyword evidence="7" id="KW-1185">Reference proteome</keyword>
<evidence type="ECO:0000313" key="6">
    <source>
        <dbReference type="EMBL" id="ABK45913.1"/>
    </source>
</evidence>
<feature type="domain" description="TNase-like" evidence="5">
    <location>
        <begin position="31"/>
        <end position="163"/>
    </location>
</feature>
<dbReference type="Pfam" id="PF00565">
    <property type="entry name" value="SNase"/>
    <property type="match status" value="1"/>
</dbReference>
<dbReference type="GO" id="GO:0004519">
    <property type="term" value="F:endonuclease activity"/>
    <property type="evidence" value="ECO:0007669"/>
    <property type="project" value="UniProtKB-KW"/>
</dbReference>
<dbReference type="Gene3D" id="2.40.50.90">
    <property type="match status" value="1"/>
</dbReference>
<keyword evidence="4" id="KW-0732">Signal</keyword>
<dbReference type="OrthoDB" id="7618306at2"/>
<proteinExistence type="predicted"/>
<dbReference type="PANTHER" id="PTHR12302:SF3">
    <property type="entry name" value="SERINE_THREONINE-PROTEIN KINASE 31"/>
    <property type="match status" value="1"/>
</dbReference>
<dbReference type="PANTHER" id="PTHR12302">
    <property type="entry name" value="EBNA2 BINDING PROTEIN P100"/>
    <property type="match status" value="1"/>
</dbReference>
<evidence type="ECO:0000313" key="7">
    <source>
        <dbReference type="Proteomes" id="UP000002586"/>
    </source>
</evidence>
<dbReference type="SUPFAM" id="SSF50199">
    <property type="entry name" value="Staphylococcal nuclease"/>
    <property type="match status" value="1"/>
</dbReference>
<dbReference type="AlphaFoldDB" id="A0LD70"/>
<sequence precursor="true">MLSHLRTPVALLFCFILLGQTMTGWAADQALPRHAVPTSVIDGDTFTIPHVGRIRLMGIDTPELEHERLPAEPYAQQAKHRATELLMRGGQSVKLSFAPQGRSRDVYARPLCYVELANGQDLAEQLLEEGLAIVYPSADLNRYKRYSKAERRARKAKRGAWLEGHWLVDHTEARHHVGAYRIVGGTILNVDQKGGWIYLNFGKNWREDFTVTISHRDWLAHFRKVLGPFKELQGRFVEVRGRIGWRNGASIRAYHPYQLQLDQ</sequence>
<evidence type="ECO:0000256" key="2">
    <source>
        <dbReference type="ARBA" id="ARBA00022759"/>
    </source>
</evidence>
<keyword evidence="3" id="KW-0378">Hydrolase</keyword>
<evidence type="ECO:0000256" key="3">
    <source>
        <dbReference type="ARBA" id="ARBA00022801"/>
    </source>
</evidence>
<evidence type="ECO:0000259" key="5">
    <source>
        <dbReference type="PROSITE" id="PS50830"/>
    </source>
</evidence>
<keyword evidence="1" id="KW-0540">Nuclease</keyword>
<dbReference type="HOGENOM" id="CLU_064698_0_0_5"/>
<feature type="chain" id="PRO_5002626632" evidence="4">
    <location>
        <begin position="27"/>
        <end position="263"/>
    </location>
</feature>
<dbReference type="STRING" id="156889.Mmc1_3427"/>
<feature type="signal peptide" evidence="4">
    <location>
        <begin position="1"/>
        <end position="26"/>
    </location>
</feature>
<dbReference type="GO" id="GO:0005737">
    <property type="term" value="C:cytoplasm"/>
    <property type="evidence" value="ECO:0007669"/>
    <property type="project" value="TreeGrafter"/>
</dbReference>
<dbReference type="EMBL" id="CP000471">
    <property type="protein sequence ID" value="ABK45913.1"/>
    <property type="molecule type" value="Genomic_DNA"/>
</dbReference>
<dbReference type="RefSeq" id="WP_011714970.1">
    <property type="nucleotide sequence ID" value="NC_008576.1"/>
</dbReference>
<dbReference type="InterPro" id="IPR016071">
    <property type="entry name" value="Staphylococal_nuclease_OB-fold"/>
</dbReference>
<evidence type="ECO:0000256" key="4">
    <source>
        <dbReference type="SAM" id="SignalP"/>
    </source>
</evidence>
<evidence type="ECO:0000256" key="1">
    <source>
        <dbReference type="ARBA" id="ARBA00022722"/>
    </source>
</evidence>
<reference evidence="7" key="1">
    <citation type="journal article" date="2009" name="Appl. Environ. Microbiol.">
        <title>Complete genome sequence of the chemolithoautotrophic marine magnetotactic coccus strain MC-1.</title>
        <authorList>
            <person name="Schubbe S."/>
            <person name="Williams T.J."/>
            <person name="Xie G."/>
            <person name="Kiss H.E."/>
            <person name="Brettin T.S."/>
            <person name="Martinez D."/>
            <person name="Ross C.A."/>
            <person name="Schuler D."/>
            <person name="Cox B.L."/>
            <person name="Nealson K.H."/>
            <person name="Bazylinski D.A."/>
        </authorList>
    </citation>
    <scope>NUCLEOTIDE SEQUENCE [LARGE SCALE GENOMIC DNA]</scope>
    <source>
        <strain evidence="7">ATCC BAA-1437 / JCM 17883 / MC-1</strain>
    </source>
</reference>
<name>A0LD70_MAGMM</name>
<dbReference type="SMART" id="SM00318">
    <property type="entry name" value="SNc"/>
    <property type="match status" value="1"/>
</dbReference>
<dbReference type="eggNOG" id="COG1525">
    <property type="taxonomic scope" value="Bacteria"/>
</dbReference>
<dbReference type="Proteomes" id="UP000002586">
    <property type="component" value="Chromosome"/>
</dbReference>
<keyword evidence="2" id="KW-0255">Endonuclease</keyword>
<protein>
    <submittedName>
        <fullName evidence="6">Nuclease (SNase domain protein)</fullName>
    </submittedName>
</protein>
<dbReference type="PROSITE" id="PS50830">
    <property type="entry name" value="TNASE_3"/>
    <property type="match status" value="1"/>
</dbReference>
<dbReference type="GO" id="GO:0016787">
    <property type="term" value="F:hydrolase activity"/>
    <property type="evidence" value="ECO:0007669"/>
    <property type="project" value="UniProtKB-KW"/>
</dbReference>
<dbReference type="InterPro" id="IPR035437">
    <property type="entry name" value="SNase_OB-fold_sf"/>
</dbReference>
<organism evidence="6 7">
    <name type="scientific">Magnetococcus marinus (strain ATCC BAA-1437 / JCM 17883 / MC-1)</name>
    <dbReference type="NCBI Taxonomy" id="156889"/>
    <lineage>
        <taxon>Bacteria</taxon>
        <taxon>Pseudomonadati</taxon>
        <taxon>Pseudomonadota</taxon>
        <taxon>Magnetococcia</taxon>
        <taxon>Magnetococcales</taxon>
        <taxon>Magnetococcaceae</taxon>
        <taxon>Magnetococcus</taxon>
    </lineage>
</organism>
<reference evidence="6 7" key="2">
    <citation type="journal article" date="2012" name="Int. J. Syst. Evol. Microbiol.">
        <title>Magnetococcus marinus gen. nov., sp. nov., a marine, magnetotactic bacterium that represents a novel lineage (Magnetococcaceae fam. nov.; Magnetococcales ord. nov.) at the base of the Alphaproteobacteria.</title>
        <authorList>
            <person name="Bazylinski D.A."/>
            <person name="Williams T.J."/>
            <person name="Lefevre C.T."/>
            <person name="Berg R.J."/>
            <person name="Zhang C.L."/>
            <person name="Bowser S.S."/>
            <person name="Dean A.J."/>
            <person name="Beveridge T.J."/>
        </authorList>
    </citation>
    <scope>NUCLEOTIDE SEQUENCE [LARGE SCALE GENOMIC DNA]</scope>
    <source>
        <strain evidence="7">ATCC BAA-1437 / JCM 17883 / MC-1</strain>
    </source>
</reference>
<gene>
    <name evidence="6" type="ordered locus">Mmc1_3427</name>
</gene>
<dbReference type="KEGG" id="mgm:Mmc1_3427"/>